<name>A0ABD5PFG2_9EURY</name>
<comment type="similarity">
    <text evidence="1 4 7">Belongs to the tRNA pseudouridine synthase TruA family.</text>
</comment>
<dbReference type="EC" id="5.4.99.12" evidence="4"/>
<organism evidence="9 10">
    <name type="scientific">Halobium salinum</name>
    <dbReference type="NCBI Taxonomy" id="1364940"/>
    <lineage>
        <taxon>Archaea</taxon>
        <taxon>Methanobacteriati</taxon>
        <taxon>Methanobacteriota</taxon>
        <taxon>Stenosarchaea group</taxon>
        <taxon>Halobacteria</taxon>
        <taxon>Halobacteriales</taxon>
        <taxon>Haloferacaceae</taxon>
        <taxon>Halobium</taxon>
    </lineage>
</organism>
<dbReference type="PANTHER" id="PTHR11142:SF0">
    <property type="entry name" value="TRNA PSEUDOURIDINE SYNTHASE-LIKE 1"/>
    <property type="match status" value="1"/>
</dbReference>
<proteinExistence type="inferred from homology"/>
<accession>A0ABD5PFG2</accession>
<gene>
    <name evidence="4 9" type="primary">truA</name>
    <name evidence="9" type="ORF">ACFO0N_16085</name>
</gene>
<comment type="catalytic activity">
    <reaction evidence="4 7">
        <text>uridine(38/39/40) in tRNA = pseudouridine(38/39/40) in tRNA</text>
        <dbReference type="Rhea" id="RHEA:22376"/>
        <dbReference type="Rhea" id="RHEA-COMP:10085"/>
        <dbReference type="Rhea" id="RHEA-COMP:10087"/>
        <dbReference type="ChEBI" id="CHEBI:65314"/>
        <dbReference type="ChEBI" id="CHEBI:65315"/>
        <dbReference type="EC" id="5.4.99.12"/>
    </reaction>
</comment>
<dbReference type="InterPro" id="IPR020103">
    <property type="entry name" value="PsdUridine_synth_cat_dom_sf"/>
</dbReference>
<feature type="domain" description="Pseudouridine synthase I TruA alpha/beta" evidence="8">
    <location>
        <begin position="147"/>
        <end position="246"/>
    </location>
</feature>
<evidence type="ECO:0000313" key="9">
    <source>
        <dbReference type="EMBL" id="MFC4359463.1"/>
    </source>
</evidence>
<keyword evidence="3 4" id="KW-0413">Isomerase</keyword>
<dbReference type="Proteomes" id="UP001595921">
    <property type="component" value="Unassembled WGS sequence"/>
</dbReference>
<feature type="active site" description="Nucleophile" evidence="4 5">
    <location>
        <position position="58"/>
    </location>
</feature>
<dbReference type="NCBIfam" id="NF000622">
    <property type="entry name" value="PRK00021.3-3"/>
    <property type="match status" value="1"/>
</dbReference>
<evidence type="ECO:0000313" key="10">
    <source>
        <dbReference type="Proteomes" id="UP001595921"/>
    </source>
</evidence>
<reference evidence="9 10" key="1">
    <citation type="journal article" date="2019" name="Int. J. Syst. Evol. Microbiol.">
        <title>The Global Catalogue of Microorganisms (GCM) 10K type strain sequencing project: providing services to taxonomists for standard genome sequencing and annotation.</title>
        <authorList>
            <consortium name="The Broad Institute Genomics Platform"/>
            <consortium name="The Broad Institute Genome Sequencing Center for Infectious Disease"/>
            <person name="Wu L."/>
            <person name="Ma J."/>
        </authorList>
    </citation>
    <scope>NUCLEOTIDE SEQUENCE [LARGE SCALE GENOMIC DNA]</scope>
    <source>
        <strain evidence="9 10">CGMCC 1.12553</strain>
    </source>
</reference>
<dbReference type="HAMAP" id="MF_00171">
    <property type="entry name" value="TruA"/>
    <property type="match status" value="1"/>
</dbReference>
<dbReference type="AlphaFoldDB" id="A0ABD5PFG2"/>
<dbReference type="RefSeq" id="WP_267621735.1">
    <property type="nucleotide sequence ID" value="NZ_JAODIW010000006.1"/>
</dbReference>
<comment type="caution">
    <text evidence="4">Lacks conserved residue(s) required for the propagation of feature annotation.</text>
</comment>
<dbReference type="GO" id="GO:0160147">
    <property type="term" value="F:tRNA pseudouridine(38-40) synthase activity"/>
    <property type="evidence" value="ECO:0007669"/>
    <property type="project" value="UniProtKB-EC"/>
</dbReference>
<feature type="binding site" evidence="4 6">
    <location>
        <position position="112"/>
    </location>
    <ligand>
        <name>substrate</name>
    </ligand>
</feature>
<dbReference type="PANTHER" id="PTHR11142">
    <property type="entry name" value="PSEUDOURIDYLATE SYNTHASE"/>
    <property type="match status" value="1"/>
</dbReference>
<protein>
    <recommendedName>
        <fullName evidence="4">tRNA pseudouridine synthase A</fullName>
        <ecNumber evidence="4">5.4.99.12</ecNumber>
    </recommendedName>
    <alternativeName>
        <fullName evidence="4">tRNA pseudouridine(38-40) synthase</fullName>
    </alternativeName>
    <alternativeName>
        <fullName evidence="4">tRNA pseudouridylate synthase I</fullName>
    </alternativeName>
    <alternativeName>
        <fullName evidence="4">tRNA-uridine isomerase I</fullName>
    </alternativeName>
</protein>
<comment type="caution">
    <text evidence="9">The sequence shown here is derived from an EMBL/GenBank/DDBJ whole genome shotgun (WGS) entry which is preliminary data.</text>
</comment>
<dbReference type="Pfam" id="PF01416">
    <property type="entry name" value="PseudoU_synth_1"/>
    <property type="match status" value="1"/>
</dbReference>
<dbReference type="GO" id="GO:0031119">
    <property type="term" value="P:tRNA pseudouridine synthesis"/>
    <property type="evidence" value="ECO:0007669"/>
    <property type="project" value="UniProtKB-UniRule"/>
</dbReference>
<dbReference type="Gene3D" id="3.30.70.660">
    <property type="entry name" value="Pseudouridine synthase I, catalytic domain, C-terminal subdomain"/>
    <property type="match status" value="1"/>
</dbReference>
<dbReference type="InterPro" id="IPR020094">
    <property type="entry name" value="TruA/RsuA/RluB/E/F_N"/>
</dbReference>
<evidence type="ECO:0000256" key="6">
    <source>
        <dbReference type="PIRSR" id="PIRSR001430-2"/>
    </source>
</evidence>
<keyword evidence="2 4" id="KW-0819">tRNA processing</keyword>
<keyword evidence="10" id="KW-1185">Reference proteome</keyword>
<evidence type="ECO:0000259" key="8">
    <source>
        <dbReference type="Pfam" id="PF01416"/>
    </source>
</evidence>
<evidence type="ECO:0000256" key="2">
    <source>
        <dbReference type="ARBA" id="ARBA00022694"/>
    </source>
</evidence>
<comment type="function">
    <text evidence="4">Formation of pseudouridine at positions 38, 39 and 40 in the anticodon stem and loop of transfer RNAs.</text>
</comment>
<sequence length="299" mass="31843">MSRRAFRIAYDGRPYYGFQRQPDVPTVEGVLFDTLDRLGVHDPDDHRPSGYAAAGRTDAGVSALAQTVALDAPEWLTPRAFNSGLPGEIRAWASAEAPAEFHATHDATRREYVYHLYAPASDDAGADPELGGSVGGGVDDDRVRAALDALSGEHDFDRLTPDDRLTERRIEASATREGDFLAVRVAADGFPRGLVRRLVTLARAVGTGDADLARVESLLGDGPIRGREGVAAAPATPLVLTDVSYPDLDFTADEDAAESAREAFGERHVEGRVAGRVAGAIRMGIRDGAPAAEGDTETH</sequence>
<evidence type="ECO:0000256" key="4">
    <source>
        <dbReference type="HAMAP-Rule" id="MF_00171"/>
    </source>
</evidence>
<dbReference type="InterPro" id="IPR020095">
    <property type="entry name" value="PsdUridine_synth_TruA_C"/>
</dbReference>
<dbReference type="PIRSF" id="PIRSF001430">
    <property type="entry name" value="tRNA_psdUrid_synth"/>
    <property type="match status" value="1"/>
</dbReference>
<dbReference type="SUPFAM" id="SSF55120">
    <property type="entry name" value="Pseudouridine synthase"/>
    <property type="match status" value="1"/>
</dbReference>
<dbReference type="InterPro" id="IPR020097">
    <property type="entry name" value="PsdUridine_synth_TruA_a/b_dom"/>
</dbReference>
<dbReference type="InterPro" id="IPR001406">
    <property type="entry name" value="PsdUridine_synth_TruA"/>
</dbReference>
<evidence type="ECO:0000256" key="7">
    <source>
        <dbReference type="RuleBase" id="RU003792"/>
    </source>
</evidence>
<dbReference type="EMBL" id="JBHSDS010000008">
    <property type="protein sequence ID" value="MFC4359463.1"/>
    <property type="molecule type" value="Genomic_DNA"/>
</dbReference>
<evidence type="ECO:0000256" key="3">
    <source>
        <dbReference type="ARBA" id="ARBA00023235"/>
    </source>
</evidence>
<dbReference type="Gene3D" id="3.30.70.580">
    <property type="entry name" value="Pseudouridine synthase I, catalytic domain, N-terminal subdomain"/>
    <property type="match status" value="1"/>
</dbReference>
<evidence type="ECO:0000256" key="5">
    <source>
        <dbReference type="PIRSR" id="PIRSR001430-1"/>
    </source>
</evidence>
<evidence type="ECO:0000256" key="1">
    <source>
        <dbReference type="ARBA" id="ARBA00009375"/>
    </source>
</evidence>